<evidence type="ECO:0000313" key="2">
    <source>
        <dbReference type="Proteomes" id="UP000195012"/>
    </source>
</evidence>
<gene>
    <name evidence="1" type="ORF">PKNOH_S06402100</name>
</gene>
<comment type="caution">
    <text evidence="1">The sequence shown here is derived from an EMBL/GenBank/DDBJ whole genome shotgun (WGS) entry which is preliminary data.</text>
</comment>
<proteinExistence type="predicted"/>
<protein>
    <submittedName>
        <fullName evidence="1">Uncharacterized protein</fullName>
    </submittedName>
</protein>
<organism evidence="1 2">
    <name type="scientific">Plasmodium knowlesi</name>
    <dbReference type="NCBI Taxonomy" id="5850"/>
    <lineage>
        <taxon>Eukaryota</taxon>
        <taxon>Sar</taxon>
        <taxon>Alveolata</taxon>
        <taxon>Apicomplexa</taxon>
        <taxon>Aconoidasida</taxon>
        <taxon>Haemosporida</taxon>
        <taxon>Plasmodiidae</taxon>
        <taxon>Plasmodium</taxon>
        <taxon>Plasmodium (Plasmodium)</taxon>
    </lineage>
</organism>
<reference evidence="1 2" key="1">
    <citation type="submission" date="2017-05" db="EMBL/GenBank/DDBJ databases">
        <title>PacBio assembly of a Plasmodium knowlesi genome sequence with Hi-C correction and manual annotation of the SICAvar gene family.</title>
        <authorList>
            <person name="Lapp S.A."/>
            <person name="Geraldo J.A."/>
            <person name="Chien J.-T."/>
            <person name="Ay F."/>
            <person name="Pakala S.B."/>
            <person name="Batugedara G."/>
            <person name="Humphrey J.C."/>
            <person name="Debarry J.D."/>
            <person name="Le Roch K.G."/>
            <person name="Galinski M.R."/>
            <person name="Kissinger J.C."/>
        </authorList>
    </citation>
    <scope>NUCLEOTIDE SEQUENCE [LARGE SCALE GENOMIC DNA]</scope>
    <source>
        <strain evidence="2">Malayan Strain Pk1 (A+)</strain>
    </source>
</reference>
<dbReference type="EMBL" id="NETL01000020">
    <property type="protein sequence ID" value="OTN67463.1"/>
    <property type="molecule type" value="Genomic_DNA"/>
</dbReference>
<name>A0A1Y3DRN5_PLAKN</name>
<accession>A0A1Y3DRN5</accession>
<dbReference type="Proteomes" id="UP000195012">
    <property type="component" value="Unassembled WGS sequence"/>
</dbReference>
<dbReference type="VEuPathDB" id="PlasmoDB:PKNOH_S06402100"/>
<dbReference type="AlphaFoldDB" id="A0A1Y3DRN5"/>
<sequence length="75" mass="8703">MAVFIKFHFDIIKNKNIQLRGCESEAIDQGSPGSKDFRIEYKGGKGKKITQFNMPINFFWDDYNNSVFNHGIRCP</sequence>
<evidence type="ECO:0000313" key="1">
    <source>
        <dbReference type="EMBL" id="OTN67463.1"/>
    </source>
</evidence>